<reference evidence="1" key="1">
    <citation type="journal article" date="2014" name="PLoS Genet.">
        <title>The Genome of Spironucleus salmonicida Highlights a Fish Pathogen Adapted to Fluctuating Environments.</title>
        <authorList>
            <person name="Xu F."/>
            <person name="Jerlstrom-Hultqvist J."/>
            <person name="Einarsson E."/>
            <person name="Astvaldsson A."/>
            <person name="Svard S.G."/>
            <person name="Andersson J.O."/>
        </authorList>
    </citation>
    <scope>NUCLEOTIDE SEQUENCE</scope>
</reference>
<name>V6LGX4_9EUKA</name>
<sequence length="306" mass="35969">MNFDTLILTNSPIALLNRPAPTDFVLNTTFQLPFNPQFGFQPDPQNYPIFAHDSAARAAVQNPNFLTLEPVKILIQNRLFTPFSKNIENGPYSKTDKRRLLKYFQRHVSAAISAFDLDDFELQKCLEFGLENVENFVKGYEELQENFYVVFQFNKSEFYEFLGRKMYRAGGVYMCQNEYSLVGKQLTFHNTVAEFKSVRREMIIPKYAFYYYYIVNDIFEETENAVEFFADHIRLLRRGAGKHLKVGFASVEIWSKSDIAEELRNQYEDALLSGKWEYEELTGSDWADCEVFREEDLIYLDLWEDI</sequence>
<proteinExistence type="predicted"/>
<dbReference type="AlphaFoldDB" id="V6LGX4"/>
<protein>
    <submittedName>
        <fullName evidence="1">Uncharacterized protein</fullName>
    </submittedName>
</protein>
<gene>
    <name evidence="1" type="ORF">SS50377_16413</name>
</gene>
<organism evidence="1">
    <name type="scientific">Spironucleus salmonicida</name>
    <dbReference type="NCBI Taxonomy" id="348837"/>
    <lineage>
        <taxon>Eukaryota</taxon>
        <taxon>Metamonada</taxon>
        <taxon>Diplomonadida</taxon>
        <taxon>Hexamitidae</taxon>
        <taxon>Hexamitinae</taxon>
        <taxon>Spironucleus</taxon>
    </lineage>
</organism>
<evidence type="ECO:0000313" key="1">
    <source>
        <dbReference type="EMBL" id="EST43795.1"/>
    </source>
</evidence>
<accession>V6LGX4</accession>
<dbReference type="EMBL" id="KI546133">
    <property type="protein sequence ID" value="EST43795.1"/>
    <property type="molecule type" value="Genomic_DNA"/>
</dbReference>